<dbReference type="InterPro" id="IPR011008">
    <property type="entry name" value="Dimeric_a/b-barrel"/>
</dbReference>
<comment type="caution">
    <text evidence="1">The sequence shown here is derived from an EMBL/GenBank/DDBJ whole genome shotgun (WGS) entry which is preliminary data.</text>
</comment>
<evidence type="ECO:0008006" key="3">
    <source>
        <dbReference type="Google" id="ProtNLM"/>
    </source>
</evidence>
<sequence length="223" mass="25520">MKKIMYLIRGAKQESYSGFKHRILSLADDIVLRQHPEKLKVVLTENKPPAISIIPFKKKKLASISVVCHGETIMDEIDAIEGFAGSFDVTEALPVAYVKNWEDGNASPGICLLTLFNKKKSIDYKTFIDRWHNSHTPLSLKLHPLWNYNRNVVDGMGKNNTESWDGIVEEHCKTKAELLNPFKFFGTPYHIIPNMIAVYRDTKSFLDYGSIEPYLAMEYHIKS</sequence>
<keyword evidence="2" id="KW-1185">Reference proteome</keyword>
<accession>A0ABU9L3X1</accession>
<dbReference type="Proteomes" id="UP001474120">
    <property type="component" value="Unassembled WGS sequence"/>
</dbReference>
<dbReference type="SUPFAM" id="SSF54909">
    <property type="entry name" value="Dimeric alpha+beta barrel"/>
    <property type="match status" value="1"/>
</dbReference>
<dbReference type="EMBL" id="JBCDNA010000003">
    <property type="protein sequence ID" value="MEL4457141.1"/>
    <property type="molecule type" value="Genomic_DNA"/>
</dbReference>
<protein>
    <recommendedName>
        <fullName evidence="3">EthD domain-containing protein</fullName>
    </recommendedName>
</protein>
<name>A0ABU9L3X1_9FLAO</name>
<evidence type="ECO:0000313" key="1">
    <source>
        <dbReference type="EMBL" id="MEL4457141.1"/>
    </source>
</evidence>
<organism evidence="1 2">
    <name type="scientific">Lutimonas vermicola</name>
    <dbReference type="NCBI Taxonomy" id="414288"/>
    <lineage>
        <taxon>Bacteria</taxon>
        <taxon>Pseudomonadati</taxon>
        <taxon>Bacteroidota</taxon>
        <taxon>Flavobacteriia</taxon>
        <taxon>Flavobacteriales</taxon>
        <taxon>Flavobacteriaceae</taxon>
        <taxon>Lutimonas</taxon>
    </lineage>
</organism>
<dbReference type="RefSeq" id="WP_342161301.1">
    <property type="nucleotide sequence ID" value="NZ_JBCDNA010000003.1"/>
</dbReference>
<dbReference type="Gene3D" id="3.30.70.100">
    <property type="match status" value="1"/>
</dbReference>
<reference evidence="1 2" key="1">
    <citation type="submission" date="2024-04" db="EMBL/GenBank/DDBJ databases">
        <title>whole genome sequencing of Lutimonas vermicola strain IMCC1616.</title>
        <authorList>
            <person name="Bae S.S."/>
        </authorList>
    </citation>
    <scope>NUCLEOTIDE SEQUENCE [LARGE SCALE GENOMIC DNA]</scope>
    <source>
        <strain evidence="1 2">IMCC1616</strain>
    </source>
</reference>
<evidence type="ECO:0000313" key="2">
    <source>
        <dbReference type="Proteomes" id="UP001474120"/>
    </source>
</evidence>
<proteinExistence type="predicted"/>
<gene>
    <name evidence="1" type="ORF">AABB81_14635</name>
</gene>